<proteinExistence type="predicted"/>
<evidence type="ECO:0000313" key="1">
    <source>
        <dbReference type="Proteomes" id="UP000095286"/>
    </source>
</evidence>
<protein>
    <submittedName>
        <fullName evidence="2">Homeobox protein 2-like</fullName>
    </submittedName>
</protein>
<name>A0AC35TUE2_9BILA</name>
<dbReference type="WBParaSite" id="RSKR_0000403433.1">
    <property type="protein sequence ID" value="RSKR_0000403433.1"/>
    <property type="gene ID" value="RSKR_0000403433"/>
</dbReference>
<reference evidence="2" key="1">
    <citation type="submission" date="2016-11" db="UniProtKB">
        <authorList>
            <consortium name="WormBaseParasite"/>
        </authorList>
    </citation>
    <scope>IDENTIFICATION</scope>
    <source>
        <strain evidence="2">KR3021</strain>
    </source>
</reference>
<accession>A0AC35TUE2</accession>
<organism evidence="1 2">
    <name type="scientific">Rhabditophanes sp. KR3021</name>
    <dbReference type="NCBI Taxonomy" id="114890"/>
    <lineage>
        <taxon>Eukaryota</taxon>
        <taxon>Metazoa</taxon>
        <taxon>Ecdysozoa</taxon>
        <taxon>Nematoda</taxon>
        <taxon>Chromadorea</taxon>
        <taxon>Rhabditida</taxon>
        <taxon>Tylenchina</taxon>
        <taxon>Panagrolaimomorpha</taxon>
        <taxon>Strongyloidoidea</taxon>
        <taxon>Alloionematidae</taxon>
        <taxon>Rhabditophanes</taxon>
    </lineage>
</organism>
<sequence length="221" mass="24294">MLKFAVGPWVSNIYGNDITSANLNPSSSLNSIDSNNNQKSNPNNNYSRNECYAKKPPPAPSNNNTIYNRYHGPNVVPIRRRCESLAPTPNTTLTRRSNGNSHYSPPRTQSSSGTNMSISTAHPMYSDNGSKLSLRNDINGHDGIHNALGVDGGSTRRRTSPRETTFGIMNDTEENGCDVRDNGVWQGHLKENYVSGVSGTSPYNPYNSNVQMHAYNLFIAL</sequence>
<evidence type="ECO:0000313" key="2">
    <source>
        <dbReference type="WBParaSite" id="RSKR_0000403433.1"/>
    </source>
</evidence>
<dbReference type="Proteomes" id="UP000095286">
    <property type="component" value="Unplaced"/>
</dbReference>